<dbReference type="EMBL" id="RXLQ01000007">
    <property type="protein sequence ID" value="RSZ58416.1"/>
    <property type="molecule type" value="Genomic_DNA"/>
</dbReference>
<protein>
    <recommendedName>
        <fullName evidence="3">DUF4410 domain-containing protein</fullName>
    </recommendedName>
</protein>
<evidence type="ECO:0008006" key="3">
    <source>
        <dbReference type="Google" id="ProtNLM"/>
    </source>
</evidence>
<accession>A0A430HLH6</accession>
<proteinExistence type="predicted"/>
<name>A0A430HLH6_9BURK</name>
<comment type="caution">
    <text evidence="1">The sequence shown here is derived from an EMBL/GenBank/DDBJ whole genome shotgun (WGS) entry which is preliminary data.</text>
</comment>
<dbReference type="Proteomes" id="UP000278085">
    <property type="component" value="Unassembled WGS sequence"/>
</dbReference>
<sequence>MHLDTSTKEVPVSEMKKVANPQPVQLTFEFLSRGAPSAAATAFLKDAVTAQVAESGLFAQAGSAAPAAMLMISMDNIKVGDDKTGSAFLTGMTFGLSGTAVTDGYICTVSYLPAGQAKPIVKVARHAIHTTIGNASPPPSAGKPMAPEVAVKTMAREVLSNALRDLSFDPAFNPQ</sequence>
<organism evidence="1 2">
    <name type="scientific">Massilia atriviolacea</name>
    <dbReference type="NCBI Taxonomy" id="2495579"/>
    <lineage>
        <taxon>Bacteria</taxon>
        <taxon>Pseudomonadati</taxon>
        <taxon>Pseudomonadota</taxon>
        <taxon>Betaproteobacteria</taxon>
        <taxon>Burkholderiales</taxon>
        <taxon>Oxalobacteraceae</taxon>
        <taxon>Telluria group</taxon>
        <taxon>Massilia</taxon>
    </lineage>
</organism>
<evidence type="ECO:0000313" key="2">
    <source>
        <dbReference type="Proteomes" id="UP000278085"/>
    </source>
</evidence>
<gene>
    <name evidence="1" type="ORF">EJB06_15440</name>
</gene>
<reference evidence="1 2" key="1">
    <citation type="submission" date="2018-12" db="EMBL/GenBank/DDBJ databases">
        <authorList>
            <person name="Yang E."/>
        </authorList>
    </citation>
    <scope>NUCLEOTIDE SEQUENCE [LARGE SCALE GENOMIC DNA]</scope>
    <source>
        <strain evidence="1 2">SOD</strain>
    </source>
</reference>
<dbReference type="OrthoDB" id="8566372at2"/>
<keyword evidence="2" id="KW-1185">Reference proteome</keyword>
<evidence type="ECO:0000313" key="1">
    <source>
        <dbReference type="EMBL" id="RSZ58416.1"/>
    </source>
</evidence>
<dbReference type="AlphaFoldDB" id="A0A430HLH6"/>